<reference evidence="1" key="1">
    <citation type="submission" date="2020-07" db="EMBL/GenBank/DDBJ databases">
        <authorList>
            <person name="Camacho E."/>
        </authorList>
    </citation>
    <scope>NUCLEOTIDE SEQUENCE</scope>
    <source>
        <strain evidence="1">MPO218</strain>
    </source>
</reference>
<accession>A0A975CYY7</accession>
<proteinExistence type="predicted"/>
<evidence type="ECO:0000313" key="1">
    <source>
        <dbReference type="EMBL" id="QTH19821.1"/>
    </source>
</evidence>
<organism evidence="1 2">
    <name type="scientific">Rhizorhabdus wittichii</name>
    <dbReference type="NCBI Taxonomy" id="160791"/>
    <lineage>
        <taxon>Bacteria</taxon>
        <taxon>Pseudomonadati</taxon>
        <taxon>Pseudomonadota</taxon>
        <taxon>Alphaproteobacteria</taxon>
        <taxon>Sphingomonadales</taxon>
        <taxon>Sphingomonadaceae</taxon>
        <taxon>Rhizorhabdus</taxon>
    </lineage>
</organism>
<reference evidence="1" key="2">
    <citation type="submission" date="2021-04" db="EMBL/GenBank/DDBJ databases">
        <title>Isolation and genomic analysis of the ibuprofen-degrading bacterium Sphingomonas strain MPO218.</title>
        <authorList>
            <person name="Aulestia M."/>
            <person name="Flores A."/>
            <person name="Mangas E.L."/>
            <person name="Perez-Pulido A.J."/>
            <person name="Santero E."/>
            <person name="Camacho E.M."/>
        </authorList>
    </citation>
    <scope>NUCLEOTIDE SEQUENCE</scope>
    <source>
        <strain evidence="1">MPO218</strain>
    </source>
</reference>
<dbReference type="Proteomes" id="UP000664914">
    <property type="component" value="Chromosome"/>
</dbReference>
<evidence type="ECO:0008006" key="3">
    <source>
        <dbReference type="Google" id="ProtNLM"/>
    </source>
</evidence>
<evidence type="ECO:0000313" key="2">
    <source>
        <dbReference type="Proteomes" id="UP000664914"/>
    </source>
</evidence>
<dbReference type="Pfam" id="PF15428">
    <property type="entry name" value="Imm26"/>
    <property type="match status" value="1"/>
</dbReference>
<name>A0A975CYY7_9SPHN</name>
<dbReference type="EMBL" id="CP059319">
    <property type="protein sequence ID" value="QTH19821.1"/>
    <property type="molecule type" value="Genomic_DNA"/>
</dbReference>
<sequence>MGNKSISRKRVKLAEGDLFELDVPDGRHGYGVIVKHGGLKSGGTPYVAIFKSIHRERPELTELIREEVALAGWTMDALVYHGRWNVIAHSLPLPNIPFPNFKVEMEGKFYVTDVEGELVGEATPAELELLDYKFSRAPIAFQMAFEALHGFGDWQERYEELTPAYSRARITRSVT</sequence>
<dbReference type="AlphaFoldDB" id="A0A975CYY7"/>
<protein>
    <recommendedName>
        <fullName evidence="3">Immunity protein 26 of polymorphic toxin system</fullName>
    </recommendedName>
</protein>
<dbReference type="InterPro" id="IPR029278">
    <property type="entry name" value="Imm26"/>
</dbReference>
<gene>
    <name evidence="1" type="ORF">HRJ34_15770</name>
</gene>
<dbReference type="RefSeq" id="WP_208631777.1">
    <property type="nucleotide sequence ID" value="NZ_CP059319.1"/>
</dbReference>